<keyword evidence="6" id="KW-1133">Transmembrane helix</keyword>
<dbReference type="PROSITE" id="PS50853">
    <property type="entry name" value="FN3"/>
    <property type="match status" value="3"/>
</dbReference>
<keyword evidence="5" id="KW-0677">Repeat</keyword>
<dbReference type="Pfam" id="PF00041">
    <property type="entry name" value="fn3"/>
    <property type="match status" value="1"/>
</dbReference>
<comment type="subcellular location">
    <subcellularLocation>
        <location evidence="1">Membrane</location>
        <topology evidence="1">Single-pass type I membrane protein</topology>
    </subcellularLocation>
</comment>
<feature type="domain" description="Fibronectin type-III" evidence="12">
    <location>
        <begin position="474"/>
        <end position="577"/>
    </location>
</feature>
<dbReference type="InterPro" id="IPR003961">
    <property type="entry name" value="FN3_dom"/>
</dbReference>
<evidence type="ECO:0000256" key="8">
    <source>
        <dbReference type="ARBA" id="ARBA00023170"/>
    </source>
</evidence>
<keyword evidence="4 11" id="KW-0732">Signal</keyword>
<feature type="domain" description="Fibronectin type-III" evidence="12">
    <location>
        <begin position="579"/>
        <end position="674"/>
    </location>
</feature>
<evidence type="ECO:0000259" key="12">
    <source>
        <dbReference type="PROSITE" id="PS50853"/>
    </source>
</evidence>
<dbReference type="PANTHER" id="PTHR48423:SF1">
    <property type="entry name" value="INTERLEUKIN-27 RECEPTOR SUBUNIT ALPHA"/>
    <property type="match status" value="1"/>
</dbReference>
<comment type="similarity">
    <text evidence="2">Belongs to the type I cytokine receptor family. Type 2 subfamily.</text>
</comment>
<organism evidence="13 14">
    <name type="scientific">Petromyzon marinus</name>
    <name type="common">Sea lamprey</name>
    <dbReference type="NCBI Taxonomy" id="7757"/>
    <lineage>
        <taxon>Eukaryota</taxon>
        <taxon>Metazoa</taxon>
        <taxon>Chordata</taxon>
        <taxon>Craniata</taxon>
        <taxon>Vertebrata</taxon>
        <taxon>Cyclostomata</taxon>
        <taxon>Hyperoartia</taxon>
        <taxon>Petromyzontiformes</taxon>
        <taxon>Petromyzontidae</taxon>
        <taxon>Petromyzon</taxon>
    </lineage>
</organism>
<sequence>MSYTTVLNVAVIFSAAWQGTFCLPLSGRLQLSSNPVRAGGSLWAHCAVEMCPNNCLNHDFYIRLDGLRLQPSQSPATTTAELTSSNTTTNYVTTTATINTNGSTRISSRGTTTTTTPDGRAAVSGRECHVLSANVTVGSVKPPQGLVQCVVHCDLQGSVVVDEATVRVGYIPDAPSQPRCEVRGGEMGALSCSWKLGHDSLLKTDSQLCYQEVGKDKIKMCERVEGAQTVDLPGSKLDFHRHWELWVEVHNALGQSRSPPFSLMPNDFVTIEPPALQIVKYTHIADHISVKWTAQTGISIEYKCDLRLAYGNEEAWRTVFNRSLRSQIWDIHGLAPDTAYCVRIRCSQPVAKAPKGTWGQRKCFSTPPAQPLVGPEVWKILSPGPSDEVFNLTLLWKPLSAKEARGPVTSYHVMDRVNGETQAKVVQHGLESQPLYSLQLGKVQVPSEWCVQANNLAGSSPCSWLRLSARVLPAPFNVEAHEDKGSGGGGMAVRWAPPKPRGHERRRAVEGYVVEWVVADDDQTTPSMHWHCVPANTTHVVLSEHMKPLICYNISVVAIYETGEGKSGVVQAYAQQGVPNVGPKVSVANIALSSVDVNWTEIPTKERRGFITGHVIYWGQGPDASHRVLIRGSACAYTLKNLSASVEYSVMVAAMTEVGEGPPGAKTHFRMQGVLGCKGGPVEQDSLCSNATHEVRKRKLRKADVGDVRRAP</sequence>
<keyword evidence="13" id="KW-1185">Reference proteome</keyword>
<evidence type="ECO:0000256" key="1">
    <source>
        <dbReference type="ARBA" id="ARBA00004479"/>
    </source>
</evidence>
<dbReference type="InterPro" id="IPR036116">
    <property type="entry name" value="FN3_sf"/>
</dbReference>
<keyword evidence="7" id="KW-0472">Membrane</keyword>
<dbReference type="InterPro" id="IPR052672">
    <property type="entry name" value="Type1_Cytokine_Rcpt_Type2"/>
</dbReference>
<keyword evidence="3" id="KW-0812">Transmembrane</keyword>
<dbReference type="GO" id="GO:0005886">
    <property type="term" value="C:plasma membrane"/>
    <property type="evidence" value="ECO:0007669"/>
    <property type="project" value="UniProtKB-ARBA"/>
</dbReference>
<dbReference type="RefSeq" id="XP_032821122.1">
    <property type="nucleotide sequence ID" value="XM_032965231.1"/>
</dbReference>
<evidence type="ECO:0000256" key="6">
    <source>
        <dbReference type="ARBA" id="ARBA00022989"/>
    </source>
</evidence>
<evidence type="ECO:0000256" key="5">
    <source>
        <dbReference type="ARBA" id="ARBA00022737"/>
    </source>
</evidence>
<dbReference type="SUPFAM" id="SSF49265">
    <property type="entry name" value="Fibronectin type III"/>
    <property type="match status" value="3"/>
</dbReference>
<accession>A0AAJ7X4U6</accession>
<dbReference type="Gene3D" id="2.60.40.10">
    <property type="entry name" value="Immunoglobulins"/>
    <property type="match status" value="4"/>
</dbReference>
<dbReference type="PANTHER" id="PTHR48423">
    <property type="entry name" value="INTERLEUKIN-27 RECEPTOR SUBUNIT ALPHA"/>
    <property type="match status" value="1"/>
</dbReference>
<keyword evidence="8" id="KW-0675">Receptor</keyword>
<evidence type="ECO:0000256" key="3">
    <source>
        <dbReference type="ARBA" id="ARBA00022692"/>
    </source>
</evidence>
<evidence type="ECO:0000256" key="11">
    <source>
        <dbReference type="SAM" id="SignalP"/>
    </source>
</evidence>
<feature type="chain" id="PRO_5042514698" evidence="11">
    <location>
        <begin position="23"/>
        <end position="712"/>
    </location>
</feature>
<dbReference type="CDD" id="cd00063">
    <property type="entry name" value="FN3"/>
    <property type="match status" value="3"/>
</dbReference>
<keyword evidence="9" id="KW-0325">Glycoprotein</keyword>
<evidence type="ECO:0000256" key="10">
    <source>
        <dbReference type="SAM" id="MobiDB-lite"/>
    </source>
</evidence>
<dbReference type="InterPro" id="IPR013783">
    <property type="entry name" value="Ig-like_fold"/>
</dbReference>
<evidence type="ECO:0000313" key="13">
    <source>
        <dbReference type="Proteomes" id="UP001318040"/>
    </source>
</evidence>
<gene>
    <name evidence="14" type="primary">LOC116948503</name>
</gene>
<evidence type="ECO:0000256" key="2">
    <source>
        <dbReference type="ARBA" id="ARBA00008921"/>
    </source>
</evidence>
<dbReference type="KEGG" id="pmrn:116948503"/>
<feature type="region of interest" description="Disordered" evidence="10">
    <location>
        <begin position="482"/>
        <end position="502"/>
    </location>
</feature>
<proteinExistence type="inferred from homology"/>
<evidence type="ECO:0000256" key="9">
    <source>
        <dbReference type="ARBA" id="ARBA00023180"/>
    </source>
</evidence>
<evidence type="ECO:0000256" key="7">
    <source>
        <dbReference type="ARBA" id="ARBA00023136"/>
    </source>
</evidence>
<dbReference type="Proteomes" id="UP001318040">
    <property type="component" value="Chromosome 33"/>
</dbReference>
<protein>
    <submittedName>
        <fullName evidence="14">Granulocyte colony-stimulating factor receptor-like</fullName>
    </submittedName>
</protein>
<evidence type="ECO:0000256" key="4">
    <source>
        <dbReference type="ARBA" id="ARBA00022729"/>
    </source>
</evidence>
<dbReference type="SMART" id="SM00060">
    <property type="entry name" value="FN3"/>
    <property type="match status" value="4"/>
</dbReference>
<dbReference type="AlphaFoldDB" id="A0AAJ7X4U6"/>
<feature type="domain" description="Fibronectin type-III" evidence="12">
    <location>
        <begin position="272"/>
        <end position="369"/>
    </location>
</feature>
<feature type="signal peptide" evidence="11">
    <location>
        <begin position="1"/>
        <end position="22"/>
    </location>
</feature>
<reference evidence="14" key="1">
    <citation type="submission" date="2025-08" db="UniProtKB">
        <authorList>
            <consortium name="RefSeq"/>
        </authorList>
    </citation>
    <scope>IDENTIFICATION</scope>
    <source>
        <tissue evidence="14">Sperm</tissue>
    </source>
</reference>
<evidence type="ECO:0000313" key="14">
    <source>
        <dbReference type="RefSeq" id="XP_032821122.1"/>
    </source>
</evidence>
<name>A0AAJ7X4U6_PETMA</name>